<protein>
    <submittedName>
        <fullName evidence="1">Uncharacterized protein</fullName>
    </submittedName>
</protein>
<accession>A0A0F9BVD4</accession>
<sequence>MTNDNFKLARQVMANYFTKNPGCRLTYVANIAMLLHDHHGITNHKKRNAAANDIMNLIFNT</sequence>
<organism evidence="1">
    <name type="scientific">marine sediment metagenome</name>
    <dbReference type="NCBI Taxonomy" id="412755"/>
    <lineage>
        <taxon>unclassified sequences</taxon>
        <taxon>metagenomes</taxon>
        <taxon>ecological metagenomes</taxon>
    </lineage>
</organism>
<comment type="caution">
    <text evidence="1">The sequence shown here is derived from an EMBL/GenBank/DDBJ whole genome shotgun (WGS) entry which is preliminary data.</text>
</comment>
<reference evidence="1" key="1">
    <citation type="journal article" date="2015" name="Nature">
        <title>Complex archaea that bridge the gap between prokaryotes and eukaryotes.</title>
        <authorList>
            <person name="Spang A."/>
            <person name="Saw J.H."/>
            <person name="Jorgensen S.L."/>
            <person name="Zaremba-Niedzwiedzka K."/>
            <person name="Martijn J."/>
            <person name="Lind A.E."/>
            <person name="van Eijk R."/>
            <person name="Schleper C."/>
            <person name="Guy L."/>
            <person name="Ettema T.J."/>
        </authorList>
    </citation>
    <scope>NUCLEOTIDE SEQUENCE</scope>
</reference>
<evidence type="ECO:0000313" key="1">
    <source>
        <dbReference type="EMBL" id="KKL25890.1"/>
    </source>
</evidence>
<dbReference type="AlphaFoldDB" id="A0A0F9BVD4"/>
<name>A0A0F9BVD4_9ZZZZ</name>
<proteinExistence type="predicted"/>
<dbReference type="EMBL" id="LAZR01036044">
    <property type="protein sequence ID" value="KKL25890.1"/>
    <property type="molecule type" value="Genomic_DNA"/>
</dbReference>
<gene>
    <name evidence="1" type="ORF">LCGC14_2400790</name>
</gene>